<feature type="domain" description="HTH marR-type" evidence="3">
    <location>
        <begin position="18"/>
        <end position="163"/>
    </location>
</feature>
<evidence type="ECO:0000313" key="4">
    <source>
        <dbReference type="EMBL" id="NMO94480.1"/>
    </source>
</evidence>
<dbReference type="InterPro" id="IPR039422">
    <property type="entry name" value="MarR/SlyA-like"/>
</dbReference>
<comment type="caution">
    <text evidence="4">The sequence shown here is derived from an EMBL/GenBank/DDBJ whole genome shotgun (WGS) entry which is preliminary data.</text>
</comment>
<keyword evidence="5" id="KW-1185">Reference proteome</keyword>
<evidence type="ECO:0000256" key="2">
    <source>
        <dbReference type="SAM" id="MobiDB-lite"/>
    </source>
</evidence>
<dbReference type="Gene3D" id="1.10.10.10">
    <property type="entry name" value="Winged helix-like DNA-binding domain superfamily/Winged helix DNA-binding domain"/>
    <property type="match status" value="1"/>
</dbReference>
<dbReference type="GO" id="GO:0003677">
    <property type="term" value="F:DNA binding"/>
    <property type="evidence" value="ECO:0007669"/>
    <property type="project" value="UniProtKB-KW"/>
</dbReference>
<dbReference type="InterPro" id="IPR036388">
    <property type="entry name" value="WH-like_DNA-bd_sf"/>
</dbReference>
<sequence length="181" mass="20115">MTDSDKEPSFNCGGASDASSPEDVLGEASRRLMRTFGLFRKRQWEQMSISGFTAGEIKVLMALKFHPPAEGTDGLKVSEISGHMGVTSPTITQFINGLESRDLVTRFMDANDRRAVRVKLTAQGHHIADKAHEAFNVHFKGLVEYLGEEESMELARLLTKVYTYLIEHEIDLNPADVKGES</sequence>
<dbReference type="InterPro" id="IPR036390">
    <property type="entry name" value="WH_DNA-bd_sf"/>
</dbReference>
<dbReference type="RefSeq" id="WP_169503170.1">
    <property type="nucleotide sequence ID" value="NZ_JABBPN010000001.1"/>
</dbReference>
<dbReference type="EMBL" id="JABBPN010000001">
    <property type="protein sequence ID" value="NMO94480.1"/>
    <property type="molecule type" value="Genomic_DNA"/>
</dbReference>
<dbReference type="PANTHER" id="PTHR33164">
    <property type="entry name" value="TRANSCRIPTIONAL REGULATOR, MARR FAMILY"/>
    <property type="match status" value="1"/>
</dbReference>
<dbReference type="SMART" id="SM00347">
    <property type="entry name" value="HTH_MARR"/>
    <property type="match status" value="1"/>
</dbReference>
<dbReference type="SUPFAM" id="SSF46785">
    <property type="entry name" value="Winged helix' DNA-binding domain"/>
    <property type="match status" value="1"/>
</dbReference>
<dbReference type="Pfam" id="PF01047">
    <property type="entry name" value="MarR"/>
    <property type="match status" value="1"/>
</dbReference>
<accession>A0A848M2L7</accession>
<name>A0A848M2L7_PAELE</name>
<evidence type="ECO:0000259" key="3">
    <source>
        <dbReference type="PROSITE" id="PS50995"/>
    </source>
</evidence>
<protein>
    <submittedName>
        <fullName evidence="4">Winged helix-turn-helix transcriptional regulator</fullName>
    </submittedName>
</protein>
<organism evidence="4 5">
    <name type="scientific">Paenibacillus lemnae</name>
    <dbReference type="NCBI Taxonomy" id="1330551"/>
    <lineage>
        <taxon>Bacteria</taxon>
        <taxon>Bacillati</taxon>
        <taxon>Bacillota</taxon>
        <taxon>Bacilli</taxon>
        <taxon>Bacillales</taxon>
        <taxon>Paenibacillaceae</taxon>
        <taxon>Paenibacillus</taxon>
    </lineage>
</organism>
<dbReference type="InterPro" id="IPR000835">
    <property type="entry name" value="HTH_MarR-typ"/>
</dbReference>
<dbReference type="GO" id="GO:0003700">
    <property type="term" value="F:DNA-binding transcription factor activity"/>
    <property type="evidence" value="ECO:0007669"/>
    <property type="project" value="InterPro"/>
</dbReference>
<dbReference type="AlphaFoldDB" id="A0A848M2L7"/>
<proteinExistence type="predicted"/>
<evidence type="ECO:0000313" key="5">
    <source>
        <dbReference type="Proteomes" id="UP000565468"/>
    </source>
</evidence>
<dbReference type="PRINTS" id="PR00598">
    <property type="entry name" value="HTHMARR"/>
</dbReference>
<dbReference type="PANTHER" id="PTHR33164:SF43">
    <property type="entry name" value="HTH-TYPE TRANSCRIPTIONAL REPRESSOR YETL"/>
    <property type="match status" value="1"/>
</dbReference>
<reference evidence="4 5" key="1">
    <citation type="submission" date="2020-04" db="EMBL/GenBank/DDBJ databases">
        <title>Paenibacillus algicola sp. nov., a novel marine bacterium producing alginate lyase.</title>
        <authorList>
            <person name="Huang H."/>
        </authorList>
    </citation>
    <scope>NUCLEOTIDE SEQUENCE [LARGE SCALE GENOMIC DNA]</scope>
    <source>
        <strain evidence="4 5">L7-75</strain>
    </source>
</reference>
<gene>
    <name evidence="4" type="ORF">HII30_01595</name>
</gene>
<keyword evidence="1" id="KW-0238">DNA-binding</keyword>
<feature type="region of interest" description="Disordered" evidence="2">
    <location>
        <begin position="1"/>
        <end position="24"/>
    </location>
</feature>
<dbReference type="GO" id="GO:0006950">
    <property type="term" value="P:response to stress"/>
    <property type="evidence" value="ECO:0007669"/>
    <property type="project" value="TreeGrafter"/>
</dbReference>
<evidence type="ECO:0000256" key="1">
    <source>
        <dbReference type="ARBA" id="ARBA00023125"/>
    </source>
</evidence>
<dbReference type="PROSITE" id="PS50995">
    <property type="entry name" value="HTH_MARR_2"/>
    <property type="match status" value="1"/>
</dbReference>
<dbReference type="Proteomes" id="UP000565468">
    <property type="component" value="Unassembled WGS sequence"/>
</dbReference>